<dbReference type="Proteomes" id="UP000281553">
    <property type="component" value="Unassembled WGS sequence"/>
</dbReference>
<dbReference type="AlphaFoldDB" id="A0A3P6TN79"/>
<gene>
    <name evidence="2" type="ORF">DILT_LOCUS3125</name>
</gene>
<feature type="compositionally biased region" description="Basic and acidic residues" evidence="1">
    <location>
        <begin position="171"/>
        <end position="185"/>
    </location>
</feature>
<feature type="region of interest" description="Disordered" evidence="1">
    <location>
        <begin position="171"/>
        <end position="201"/>
    </location>
</feature>
<feature type="region of interest" description="Disordered" evidence="1">
    <location>
        <begin position="289"/>
        <end position="311"/>
    </location>
</feature>
<feature type="compositionally biased region" description="Polar residues" evidence="1">
    <location>
        <begin position="597"/>
        <end position="619"/>
    </location>
</feature>
<feature type="compositionally biased region" description="Basic and acidic residues" evidence="1">
    <location>
        <begin position="540"/>
        <end position="549"/>
    </location>
</feature>
<feature type="compositionally biased region" description="Acidic residues" evidence="1">
    <location>
        <begin position="1"/>
        <end position="12"/>
    </location>
</feature>
<feature type="region of interest" description="Disordered" evidence="1">
    <location>
        <begin position="577"/>
        <end position="637"/>
    </location>
</feature>
<dbReference type="EMBL" id="UYRU01043171">
    <property type="protein sequence ID" value="VDK80590.1"/>
    <property type="molecule type" value="Genomic_DNA"/>
</dbReference>
<feature type="compositionally biased region" description="Polar residues" evidence="1">
    <location>
        <begin position="877"/>
        <end position="890"/>
    </location>
</feature>
<name>A0A3P6TN79_DIBLA</name>
<feature type="compositionally biased region" description="Polar residues" evidence="1">
    <location>
        <begin position="483"/>
        <end position="508"/>
    </location>
</feature>
<feature type="region of interest" description="Disordered" evidence="1">
    <location>
        <begin position="483"/>
        <end position="513"/>
    </location>
</feature>
<accession>A0A3P6TN79</accession>
<sequence>MNSTDTADDGEDGGSKTTLAVEKNASFVDDSYSVPSQGTSNAYTSDTEVDTTSKEGETSTTQGIADFIETQGDRRLLDENITPIQRFASVEPNEAAFMHSETHMQILTTVSQQDMQESPSTIDNIAESITGSSLLYSQEHILQTQIYSQTIALEPPAASDADTNTGLKARATEHVEEEVDTRSTGENDEQIGSPVSVPTWDSFPAHELQATSVALTVGYDGNQEDEFTNSNEDNDNSGEDTYGEANFDTQTTDTHDIATEEPIVSDRCLQATDCLTSFDNNIPSENKVSEVSTSPFNSASALQNNSTEEKVSMEVVKENATKAFKSADGRRHTTDHSMQPVIQTEESTNGFSKAASEPSIIPGSAEILGTMNLTPSTSGPTEGSVSTDVFGSENVHGINRTQIPTTASIQEAQTASLAGDYVPSRTDVVTGQFEAYSSPNAGVIQADTADIFGTGDDRSFLQTTPVRAESIISTNVMDSEAVHSNNQAQLSVTSSVRDVHAPSTTNDGLPSLAESVPYSTDVMQTDIQSFALQPSVTSRGTDRSTDGESHFSNTDMVEQYYNQSQAFEVYTSEASVDISESTNSPHEVEVSSEENSKMSTIQTPESGMSTETQETNPNPTREEQDSVSPMTSSSLDSNAADGIEAVSSGELLEYHFDASTQAAINSGSLDDGTTHASSGYITKILPVSTSSAASSEPTATELCSADCESKQVLIENVKSEPKREGTIKSTASGEHITTNRVSTDDRASSQPADTSTKALMPIAGSAYKATDQKTEVSTAGQFREPPTNAVGSNEISMATEGMQMHAHKPTVSTKSLKPQLSEATGDVAQNTTHGTSVQTVAQPSGVYKENGGDIKPAGGRNPSNNPYRTDLKDPANLKSTEATSGGNKKATSAPIALGVIGGNLFNLYKCPRCTSASKLVGPLVVDVVACLIMLQL</sequence>
<feature type="region of interest" description="Disordered" evidence="1">
    <location>
        <begin position="221"/>
        <end position="248"/>
    </location>
</feature>
<feature type="region of interest" description="Disordered" evidence="1">
    <location>
        <begin position="530"/>
        <end position="551"/>
    </location>
</feature>
<feature type="region of interest" description="Disordered" evidence="1">
    <location>
        <begin position="1"/>
        <end position="60"/>
    </location>
</feature>
<proteinExistence type="predicted"/>
<feature type="compositionally biased region" description="Acidic residues" evidence="1">
    <location>
        <begin position="222"/>
        <end position="242"/>
    </location>
</feature>
<evidence type="ECO:0000313" key="2">
    <source>
        <dbReference type="EMBL" id="VDK80590.1"/>
    </source>
</evidence>
<feature type="compositionally biased region" description="Polar residues" evidence="1">
    <location>
        <begin position="530"/>
        <end position="539"/>
    </location>
</feature>
<feature type="compositionally biased region" description="Polar residues" evidence="1">
    <location>
        <begin position="289"/>
        <end position="306"/>
    </location>
</feature>
<feature type="compositionally biased region" description="Polar residues" evidence="1">
    <location>
        <begin position="33"/>
        <end position="46"/>
    </location>
</feature>
<reference evidence="2 3" key="1">
    <citation type="submission" date="2018-11" db="EMBL/GenBank/DDBJ databases">
        <authorList>
            <consortium name="Pathogen Informatics"/>
        </authorList>
    </citation>
    <scope>NUCLEOTIDE SEQUENCE [LARGE SCALE GENOMIC DNA]</scope>
</reference>
<feature type="compositionally biased region" description="Polar residues" evidence="1">
    <location>
        <begin position="626"/>
        <end position="637"/>
    </location>
</feature>
<evidence type="ECO:0000256" key="1">
    <source>
        <dbReference type="SAM" id="MobiDB-lite"/>
    </source>
</evidence>
<organism evidence="2 3">
    <name type="scientific">Dibothriocephalus latus</name>
    <name type="common">Fish tapeworm</name>
    <name type="synonym">Diphyllobothrium latum</name>
    <dbReference type="NCBI Taxonomy" id="60516"/>
    <lineage>
        <taxon>Eukaryota</taxon>
        <taxon>Metazoa</taxon>
        <taxon>Spiralia</taxon>
        <taxon>Lophotrochozoa</taxon>
        <taxon>Platyhelminthes</taxon>
        <taxon>Cestoda</taxon>
        <taxon>Eucestoda</taxon>
        <taxon>Diphyllobothriidea</taxon>
        <taxon>Diphyllobothriidae</taxon>
        <taxon>Dibothriocephalus</taxon>
    </lineage>
</organism>
<evidence type="ECO:0000313" key="3">
    <source>
        <dbReference type="Proteomes" id="UP000281553"/>
    </source>
</evidence>
<feature type="region of interest" description="Disordered" evidence="1">
    <location>
        <begin position="830"/>
        <end position="890"/>
    </location>
</feature>
<protein>
    <submittedName>
        <fullName evidence="2">Uncharacterized protein</fullName>
    </submittedName>
</protein>
<feature type="compositionally biased region" description="Polar residues" evidence="1">
    <location>
        <begin position="830"/>
        <end position="842"/>
    </location>
</feature>
<keyword evidence="3" id="KW-1185">Reference proteome</keyword>